<evidence type="ECO:0000256" key="6">
    <source>
        <dbReference type="ARBA" id="ARBA00023242"/>
    </source>
</evidence>
<protein>
    <recommendedName>
        <fullName evidence="3 8">Mediator of RNA polymerase II transcription subunit 6</fullName>
    </recommendedName>
    <alternativeName>
        <fullName evidence="7 8">Mediator complex subunit 6</fullName>
    </alternativeName>
</protein>
<dbReference type="STRING" id="5288.A0A5C5FQ65"/>
<dbReference type="PANTHER" id="PTHR13104">
    <property type="entry name" value="MED-6-RELATED"/>
    <property type="match status" value="1"/>
</dbReference>
<evidence type="ECO:0000256" key="2">
    <source>
        <dbReference type="ARBA" id="ARBA00007526"/>
    </source>
</evidence>
<feature type="compositionally biased region" description="Low complexity" evidence="9">
    <location>
        <begin position="195"/>
        <end position="204"/>
    </location>
</feature>
<dbReference type="OrthoDB" id="344220at2759"/>
<dbReference type="Gene3D" id="3.10.450.580">
    <property type="entry name" value="Mediator complex, subunit Med6"/>
    <property type="match status" value="1"/>
</dbReference>
<keyword evidence="11" id="KW-1185">Reference proteome</keyword>
<dbReference type="GO" id="GO:0016592">
    <property type="term" value="C:mediator complex"/>
    <property type="evidence" value="ECO:0007669"/>
    <property type="project" value="InterPro"/>
</dbReference>
<comment type="subunit">
    <text evidence="8">Component of the Mediator complex.</text>
</comment>
<keyword evidence="8" id="KW-0010">Activator</keyword>
<comment type="subcellular location">
    <subcellularLocation>
        <location evidence="1 8">Nucleus</location>
    </subcellularLocation>
</comment>
<organism evidence="10 11">
    <name type="scientific">Rhodotorula diobovata</name>
    <dbReference type="NCBI Taxonomy" id="5288"/>
    <lineage>
        <taxon>Eukaryota</taxon>
        <taxon>Fungi</taxon>
        <taxon>Dikarya</taxon>
        <taxon>Basidiomycota</taxon>
        <taxon>Pucciniomycotina</taxon>
        <taxon>Microbotryomycetes</taxon>
        <taxon>Sporidiobolales</taxon>
        <taxon>Sporidiobolaceae</taxon>
        <taxon>Rhodotorula</taxon>
    </lineage>
</organism>
<proteinExistence type="inferred from homology"/>
<sequence length="260" mass="27655">MAAAAPPVNLGHLQWRSPEYLLTTGGSLQTADQALDYFSYSPFFDKRSNNATLRMQMMFANGGMQGVDEEKELRRLTGLEFAISPLSRPQDDLFIVLKRQRTSPDNATVLGAFYILNGNVYQAPSLFEVLNERVLTSIHALSTSFSALAALKPAWTPERGGAWEIKPPPAAAASLADATAGATEAGADAGIDAGAEGAQQQAQGPERDEDTERAALPLSKDASTSAAADAERPPDAFNPLLFRALQAAAAKTAFEEAQGQ</sequence>
<feature type="region of interest" description="Disordered" evidence="9">
    <location>
        <begin position="195"/>
        <end position="234"/>
    </location>
</feature>
<evidence type="ECO:0000256" key="1">
    <source>
        <dbReference type="ARBA" id="ARBA00004123"/>
    </source>
</evidence>
<dbReference type="AlphaFoldDB" id="A0A5C5FQ65"/>
<comment type="function">
    <text evidence="8">Component of the Mediator complex, a coactivator involved in the regulated transcription of nearly all RNA polymerase II-dependent genes. Mediator functions as a bridge to convey information from gene-specific regulatory proteins to the basal RNA polymerase II transcription machinery. Mediator is recruited to promoters by direct interactions with regulatory proteins and serves as a scaffold for the assembly of a functional preinitiation complex with RNA polymerase II and the general transcription factors.</text>
</comment>
<dbReference type="GO" id="GO:0003712">
    <property type="term" value="F:transcription coregulator activity"/>
    <property type="evidence" value="ECO:0007669"/>
    <property type="project" value="InterPro"/>
</dbReference>
<evidence type="ECO:0000256" key="5">
    <source>
        <dbReference type="ARBA" id="ARBA00023163"/>
    </source>
</evidence>
<comment type="caution">
    <text evidence="10">The sequence shown here is derived from an EMBL/GenBank/DDBJ whole genome shotgun (WGS) entry which is preliminary data.</text>
</comment>
<reference evidence="10 11" key="1">
    <citation type="submission" date="2019-03" db="EMBL/GenBank/DDBJ databases">
        <title>Rhodosporidium diobovatum UCD-FST 08-225 genome sequencing, assembly, and annotation.</title>
        <authorList>
            <person name="Fakankun I.U."/>
            <person name="Fristensky B."/>
            <person name="Levin D.B."/>
        </authorList>
    </citation>
    <scope>NUCLEOTIDE SEQUENCE [LARGE SCALE GENOMIC DNA]</scope>
    <source>
        <strain evidence="10 11">UCD-FST 08-225</strain>
    </source>
</reference>
<comment type="similarity">
    <text evidence="2 8">Belongs to the Mediator complex subunit 6 family.</text>
</comment>
<gene>
    <name evidence="8" type="primary">MED6</name>
    <name evidence="10" type="ORF">DMC30DRAFT_354597</name>
</gene>
<dbReference type="EMBL" id="SOZI01000112">
    <property type="protein sequence ID" value="TNY19008.1"/>
    <property type="molecule type" value="Genomic_DNA"/>
</dbReference>
<name>A0A5C5FQ65_9BASI</name>
<evidence type="ECO:0000256" key="4">
    <source>
        <dbReference type="ARBA" id="ARBA00023015"/>
    </source>
</evidence>
<dbReference type="InterPro" id="IPR007018">
    <property type="entry name" value="Mediator_Med6"/>
</dbReference>
<dbReference type="Pfam" id="PF04934">
    <property type="entry name" value="Med6"/>
    <property type="match status" value="1"/>
</dbReference>
<evidence type="ECO:0000313" key="10">
    <source>
        <dbReference type="EMBL" id="TNY19008.1"/>
    </source>
</evidence>
<dbReference type="Proteomes" id="UP000311382">
    <property type="component" value="Unassembled WGS sequence"/>
</dbReference>
<evidence type="ECO:0000256" key="3">
    <source>
        <dbReference type="ARBA" id="ARBA00020634"/>
    </source>
</evidence>
<dbReference type="GO" id="GO:0006357">
    <property type="term" value="P:regulation of transcription by RNA polymerase II"/>
    <property type="evidence" value="ECO:0007669"/>
    <property type="project" value="InterPro"/>
</dbReference>
<evidence type="ECO:0000313" key="11">
    <source>
        <dbReference type="Proteomes" id="UP000311382"/>
    </source>
</evidence>
<evidence type="ECO:0000256" key="9">
    <source>
        <dbReference type="SAM" id="MobiDB-lite"/>
    </source>
</evidence>
<keyword evidence="4 8" id="KW-0805">Transcription regulation</keyword>
<dbReference type="InterPro" id="IPR038566">
    <property type="entry name" value="Mediator_Med6_sf"/>
</dbReference>
<keyword evidence="5 8" id="KW-0804">Transcription</keyword>
<evidence type="ECO:0000256" key="8">
    <source>
        <dbReference type="RuleBase" id="RU364143"/>
    </source>
</evidence>
<keyword evidence="6 8" id="KW-0539">Nucleus</keyword>
<evidence type="ECO:0000256" key="7">
    <source>
        <dbReference type="ARBA" id="ARBA00031259"/>
    </source>
</evidence>
<accession>A0A5C5FQ65</accession>